<dbReference type="Pfam" id="PF00573">
    <property type="entry name" value="Ribosomal_L4"/>
    <property type="match status" value="1"/>
</dbReference>
<keyword evidence="5" id="KW-0694">RNA-binding</keyword>
<dbReference type="Proteomes" id="UP000177701">
    <property type="component" value="Unassembled WGS sequence"/>
</dbReference>
<name>A0A1F5AG96_9BACT</name>
<proteinExistence type="inferred from homology"/>
<dbReference type="InterPro" id="IPR002136">
    <property type="entry name" value="Ribosomal_uL4"/>
</dbReference>
<comment type="subunit">
    <text evidence="5">Part of the 50S ribosomal subunit.</text>
</comment>
<dbReference type="GO" id="GO:0019843">
    <property type="term" value="F:rRNA binding"/>
    <property type="evidence" value="ECO:0007669"/>
    <property type="project" value="UniProtKB-UniRule"/>
</dbReference>
<dbReference type="Gene3D" id="3.40.1370.10">
    <property type="match status" value="1"/>
</dbReference>
<sequence>MIALSVHNIKGENVGEVSLKDNIFNTKVNKYLVHQAVKRYLANRRRGTASTKNRSEVRGGGAKPWKQKGTGRARAGTNSSPIWVGGGIVFGPAPRDYSFSLPKKMKVAALKSVLSNKVENKEIIIVDNLSLEENKTSKMVEILINLQAFKKPLIIIEKEDNGIVQATRNIKGAQVLPVSKINTYDLINHEKIIITKEALKRIEEVLI</sequence>
<dbReference type="EMBL" id="MEYH01000003">
    <property type="protein sequence ID" value="OGD17501.1"/>
    <property type="molecule type" value="Genomic_DNA"/>
</dbReference>
<feature type="region of interest" description="Disordered" evidence="6">
    <location>
        <begin position="43"/>
        <end position="77"/>
    </location>
</feature>
<dbReference type="SUPFAM" id="SSF52166">
    <property type="entry name" value="Ribosomal protein L4"/>
    <property type="match status" value="1"/>
</dbReference>
<keyword evidence="5" id="KW-0699">rRNA-binding</keyword>
<dbReference type="GO" id="GO:0003735">
    <property type="term" value="F:structural constituent of ribosome"/>
    <property type="evidence" value="ECO:0007669"/>
    <property type="project" value="InterPro"/>
</dbReference>
<evidence type="ECO:0000256" key="3">
    <source>
        <dbReference type="ARBA" id="ARBA00023274"/>
    </source>
</evidence>
<dbReference type="NCBIfam" id="TIGR03953">
    <property type="entry name" value="rplD_bact"/>
    <property type="match status" value="1"/>
</dbReference>
<evidence type="ECO:0000256" key="2">
    <source>
        <dbReference type="ARBA" id="ARBA00022980"/>
    </source>
</evidence>
<accession>A0A1F5AG96</accession>
<evidence type="ECO:0000256" key="4">
    <source>
        <dbReference type="ARBA" id="ARBA00035244"/>
    </source>
</evidence>
<dbReference type="AlphaFoldDB" id="A0A1F5AG96"/>
<dbReference type="GO" id="GO:1990904">
    <property type="term" value="C:ribonucleoprotein complex"/>
    <property type="evidence" value="ECO:0007669"/>
    <property type="project" value="UniProtKB-KW"/>
</dbReference>
<evidence type="ECO:0000256" key="5">
    <source>
        <dbReference type="HAMAP-Rule" id="MF_01328"/>
    </source>
</evidence>
<comment type="function">
    <text evidence="5">Forms part of the polypeptide exit tunnel.</text>
</comment>
<evidence type="ECO:0000313" key="8">
    <source>
        <dbReference type="Proteomes" id="UP000177701"/>
    </source>
</evidence>
<comment type="caution">
    <text evidence="7">The sequence shown here is derived from an EMBL/GenBank/DDBJ whole genome shotgun (WGS) entry which is preliminary data.</text>
</comment>
<evidence type="ECO:0000313" key="7">
    <source>
        <dbReference type="EMBL" id="OGD17501.1"/>
    </source>
</evidence>
<dbReference type="HAMAP" id="MF_01328_B">
    <property type="entry name" value="Ribosomal_uL4_B"/>
    <property type="match status" value="1"/>
</dbReference>
<gene>
    <name evidence="5" type="primary">rplD</name>
    <name evidence="7" type="ORF">A2V47_08250</name>
</gene>
<dbReference type="GO" id="GO:0005840">
    <property type="term" value="C:ribosome"/>
    <property type="evidence" value="ECO:0007669"/>
    <property type="project" value="UniProtKB-KW"/>
</dbReference>
<comment type="function">
    <text evidence="5">One of the primary rRNA binding proteins, this protein initially binds near the 5'-end of the 23S rRNA. It is important during the early stages of 50S assembly. It makes multiple contacts with different domains of the 23S rRNA in the assembled 50S subunit and ribosome.</text>
</comment>
<dbReference type="GO" id="GO:0006412">
    <property type="term" value="P:translation"/>
    <property type="evidence" value="ECO:0007669"/>
    <property type="project" value="UniProtKB-UniRule"/>
</dbReference>
<keyword evidence="3 5" id="KW-0687">Ribonucleoprotein</keyword>
<organism evidence="7 8">
    <name type="scientific">Candidatus Sediminicultor quintus</name>
    <dbReference type="NCBI Taxonomy" id="1797291"/>
    <lineage>
        <taxon>Bacteria</taxon>
        <taxon>Pseudomonadati</taxon>
        <taxon>Atribacterota</taxon>
        <taxon>Candidatus Phoenicimicrobiia</taxon>
        <taxon>Candidatus Pheonicimicrobiales</taxon>
        <taxon>Candidatus Phoenicimicrobiaceae</taxon>
        <taxon>Candidatus Sediminicultor</taxon>
    </lineage>
</organism>
<dbReference type="PANTHER" id="PTHR10746:SF6">
    <property type="entry name" value="LARGE RIBOSOMAL SUBUNIT PROTEIN UL4M"/>
    <property type="match status" value="1"/>
</dbReference>
<dbReference type="InterPro" id="IPR013005">
    <property type="entry name" value="Ribosomal_uL4-like"/>
</dbReference>
<evidence type="ECO:0000256" key="1">
    <source>
        <dbReference type="ARBA" id="ARBA00010528"/>
    </source>
</evidence>
<reference evidence="7 8" key="1">
    <citation type="journal article" date="2016" name="Nat. Commun.">
        <title>Thousands of microbial genomes shed light on interconnected biogeochemical processes in an aquifer system.</title>
        <authorList>
            <person name="Anantharaman K."/>
            <person name="Brown C.T."/>
            <person name="Hug L.A."/>
            <person name="Sharon I."/>
            <person name="Castelle C.J."/>
            <person name="Probst A.J."/>
            <person name="Thomas B.C."/>
            <person name="Singh A."/>
            <person name="Wilkins M.J."/>
            <person name="Karaoz U."/>
            <person name="Brodie E.L."/>
            <person name="Williams K.H."/>
            <person name="Hubbard S.S."/>
            <person name="Banfield J.F."/>
        </authorList>
    </citation>
    <scope>NUCLEOTIDE SEQUENCE [LARGE SCALE GENOMIC DNA]</scope>
</reference>
<evidence type="ECO:0000256" key="6">
    <source>
        <dbReference type="SAM" id="MobiDB-lite"/>
    </source>
</evidence>
<dbReference type="STRING" id="1797291.A2V47_08250"/>
<protein>
    <recommendedName>
        <fullName evidence="4 5">Large ribosomal subunit protein uL4</fullName>
    </recommendedName>
</protein>
<keyword evidence="2 5" id="KW-0689">Ribosomal protein</keyword>
<dbReference type="InterPro" id="IPR023574">
    <property type="entry name" value="Ribosomal_uL4_dom_sf"/>
</dbReference>
<dbReference type="PANTHER" id="PTHR10746">
    <property type="entry name" value="50S RIBOSOMAL PROTEIN L4"/>
    <property type="match status" value="1"/>
</dbReference>
<comment type="similarity">
    <text evidence="1 5">Belongs to the universal ribosomal protein uL4 family.</text>
</comment>
<dbReference type="CDD" id="cd00761">
    <property type="entry name" value="Glyco_tranf_GTA_type"/>
    <property type="match status" value="1"/>
</dbReference>